<dbReference type="OrthoDB" id="162334at2"/>
<evidence type="ECO:0000256" key="4">
    <source>
        <dbReference type="ARBA" id="ARBA00023136"/>
    </source>
</evidence>
<organism evidence="7 8">
    <name type="scientific">Lactiplantibacillus mudanjiangensis</name>
    <dbReference type="NCBI Taxonomy" id="1296538"/>
    <lineage>
        <taxon>Bacteria</taxon>
        <taxon>Bacillati</taxon>
        <taxon>Bacillota</taxon>
        <taxon>Bacilli</taxon>
        <taxon>Lactobacillales</taxon>
        <taxon>Lactobacillaceae</taxon>
        <taxon>Lactiplantibacillus</taxon>
    </lineage>
</organism>
<dbReference type="RefSeq" id="WP_130843659.1">
    <property type="nucleotide sequence ID" value="NZ_BJDY01000002.1"/>
</dbReference>
<dbReference type="InterPro" id="IPR013525">
    <property type="entry name" value="ABC2_TM"/>
</dbReference>
<keyword evidence="3 5" id="KW-1133">Transmembrane helix</keyword>
<protein>
    <submittedName>
        <fullName evidence="7">Multidrug ABC transporter permease [Lactobacillus koreensis]</fullName>
    </submittedName>
</protein>
<dbReference type="EMBL" id="UYIG01000113">
    <property type="protein sequence ID" value="VDG28538.1"/>
    <property type="molecule type" value="Genomic_DNA"/>
</dbReference>
<accession>A0A660E1S9</accession>
<gene>
    <name evidence="7" type="ORF">MUDAN_MDHGFNIF_02968</name>
</gene>
<proteinExistence type="predicted"/>
<dbReference type="InterPro" id="IPR051784">
    <property type="entry name" value="Nod_factor_ABC_transporter"/>
</dbReference>
<feature type="transmembrane region" description="Helical" evidence="5">
    <location>
        <begin position="105"/>
        <end position="129"/>
    </location>
</feature>
<feature type="transmembrane region" description="Helical" evidence="5">
    <location>
        <begin position="20"/>
        <end position="37"/>
    </location>
</feature>
<feature type="transmembrane region" description="Helical" evidence="5">
    <location>
        <begin position="57"/>
        <end position="77"/>
    </location>
</feature>
<feature type="transmembrane region" description="Helical" evidence="5">
    <location>
        <begin position="175"/>
        <end position="193"/>
    </location>
</feature>
<evidence type="ECO:0000313" key="7">
    <source>
        <dbReference type="EMBL" id="VDG28538.1"/>
    </source>
</evidence>
<evidence type="ECO:0000256" key="2">
    <source>
        <dbReference type="ARBA" id="ARBA00022692"/>
    </source>
</evidence>
<evidence type="ECO:0000256" key="1">
    <source>
        <dbReference type="ARBA" id="ARBA00004141"/>
    </source>
</evidence>
<reference evidence="7 8" key="1">
    <citation type="submission" date="2018-11" db="EMBL/GenBank/DDBJ databases">
        <authorList>
            <person name="Wuyts S."/>
        </authorList>
    </citation>
    <scope>NUCLEOTIDE SEQUENCE [LARGE SCALE GENOMIC DNA]</scope>
    <source>
        <strain evidence="7">Lactobacillus mudanjiangensis AMBF249</strain>
    </source>
</reference>
<keyword evidence="4 5" id="KW-0472">Membrane</keyword>
<dbReference type="AlphaFoldDB" id="A0A660E1S9"/>
<dbReference type="GO" id="GO:0016020">
    <property type="term" value="C:membrane"/>
    <property type="evidence" value="ECO:0007669"/>
    <property type="project" value="UniProtKB-SubCell"/>
</dbReference>
<evidence type="ECO:0000256" key="3">
    <source>
        <dbReference type="ARBA" id="ARBA00022989"/>
    </source>
</evidence>
<name>A0A660E1S9_9LACO</name>
<sequence>MNAMIERNLKLYFRNRSGVVFSLLGAMISFVLYLVFLKQNMQTSWQAVPHAKTLLDLWLIGGTLAITGMTTTLSSLAQQVVDRERQTSLDLQLTDAGPLKLQVSYLLSATLIGSLMQLIMLVVMLAYFHWTDQLALTHLPIIELGVLMIGSALVATLVNAILLQLVRSLSNLSKLESIVGTASGFLVGTYLPIGSLPTAAQQLVKLTPGSYVAARFRQLLMSSTLKTAFPVEQTRLHFERLMGIRLKWSTLLTPAATTHIISMILIGALLIVMVPQLVTLWHTRQLRASR</sequence>
<evidence type="ECO:0000256" key="5">
    <source>
        <dbReference type="SAM" id="Phobius"/>
    </source>
</evidence>
<keyword evidence="2 5" id="KW-0812">Transmembrane</keyword>
<feature type="transmembrane region" description="Helical" evidence="5">
    <location>
        <begin position="260"/>
        <end position="281"/>
    </location>
</feature>
<feature type="transmembrane region" description="Helical" evidence="5">
    <location>
        <begin position="141"/>
        <end position="163"/>
    </location>
</feature>
<keyword evidence="8" id="KW-1185">Reference proteome</keyword>
<dbReference type="GO" id="GO:0140359">
    <property type="term" value="F:ABC-type transporter activity"/>
    <property type="evidence" value="ECO:0007669"/>
    <property type="project" value="InterPro"/>
</dbReference>
<feature type="domain" description="ABC-2 type transporter transmembrane" evidence="6">
    <location>
        <begin position="3"/>
        <end position="219"/>
    </location>
</feature>
<dbReference type="PANTHER" id="PTHR43229">
    <property type="entry name" value="NODULATION PROTEIN J"/>
    <property type="match status" value="1"/>
</dbReference>
<evidence type="ECO:0000313" key="8">
    <source>
        <dbReference type="Proteomes" id="UP000289996"/>
    </source>
</evidence>
<dbReference type="Proteomes" id="UP000289996">
    <property type="component" value="Unassembled WGS sequence"/>
</dbReference>
<dbReference type="PANTHER" id="PTHR43229:SF2">
    <property type="entry name" value="NODULATION PROTEIN J"/>
    <property type="match status" value="1"/>
</dbReference>
<comment type="subcellular location">
    <subcellularLocation>
        <location evidence="1">Membrane</location>
        <topology evidence="1">Multi-pass membrane protein</topology>
    </subcellularLocation>
</comment>
<evidence type="ECO:0000259" key="6">
    <source>
        <dbReference type="Pfam" id="PF01061"/>
    </source>
</evidence>
<dbReference type="Pfam" id="PF01061">
    <property type="entry name" value="ABC2_membrane"/>
    <property type="match status" value="1"/>
</dbReference>